<evidence type="ECO:0000256" key="3">
    <source>
        <dbReference type="ARBA" id="ARBA00022989"/>
    </source>
</evidence>
<dbReference type="PANTHER" id="PTHR11890">
    <property type="entry name" value="INTERLEUKIN-1 RECEPTOR FAMILY MEMBER"/>
    <property type="match status" value="1"/>
</dbReference>
<dbReference type="OrthoDB" id="9904367at2759"/>
<organism evidence="10 11">
    <name type="scientific">Scyliorhinus torazame</name>
    <name type="common">Cloudy catshark</name>
    <name type="synonym">Catulus torazame</name>
    <dbReference type="NCBI Taxonomy" id="75743"/>
    <lineage>
        <taxon>Eukaryota</taxon>
        <taxon>Metazoa</taxon>
        <taxon>Chordata</taxon>
        <taxon>Craniata</taxon>
        <taxon>Vertebrata</taxon>
        <taxon>Chondrichthyes</taxon>
        <taxon>Elasmobranchii</taxon>
        <taxon>Galeomorphii</taxon>
        <taxon>Galeoidea</taxon>
        <taxon>Carcharhiniformes</taxon>
        <taxon>Scyliorhinidae</taxon>
        <taxon>Scyliorhinus</taxon>
    </lineage>
</organism>
<dbReference type="STRING" id="75743.A0A401P640"/>
<dbReference type="PANTHER" id="PTHR11890:SF3">
    <property type="entry name" value="INTERLEUKIN-1 RECEPTOR TYPE 2"/>
    <property type="match status" value="1"/>
</dbReference>
<dbReference type="InterPro" id="IPR013783">
    <property type="entry name" value="Ig-like_fold"/>
</dbReference>
<reference evidence="10 11" key="1">
    <citation type="journal article" date="2018" name="Nat. Ecol. Evol.">
        <title>Shark genomes provide insights into elasmobranch evolution and the origin of vertebrates.</title>
        <authorList>
            <person name="Hara Y"/>
            <person name="Yamaguchi K"/>
            <person name="Onimaru K"/>
            <person name="Kadota M"/>
            <person name="Koyanagi M"/>
            <person name="Keeley SD"/>
            <person name="Tatsumi K"/>
            <person name="Tanaka K"/>
            <person name="Motone F"/>
            <person name="Kageyama Y"/>
            <person name="Nozu R"/>
            <person name="Adachi N"/>
            <person name="Nishimura O"/>
            <person name="Nakagawa R"/>
            <person name="Tanegashima C"/>
            <person name="Kiyatake I"/>
            <person name="Matsumoto R"/>
            <person name="Murakumo K"/>
            <person name="Nishida K"/>
            <person name="Terakita A"/>
            <person name="Kuratani S"/>
            <person name="Sato K"/>
            <person name="Hyodo S Kuraku.S."/>
        </authorList>
    </citation>
    <scope>NUCLEOTIDE SEQUENCE [LARGE SCALE GENOMIC DNA]</scope>
</reference>
<dbReference type="FunFam" id="2.60.40.10:FF:000284">
    <property type="entry name" value="interleukin-1 receptor accessory protein-like 1"/>
    <property type="match status" value="1"/>
</dbReference>
<comment type="caution">
    <text evidence="10">The sequence shown here is derived from an EMBL/GenBank/DDBJ whole genome shotgun (WGS) entry which is preliminary data.</text>
</comment>
<evidence type="ECO:0000256" key="5">
    <source>
        <dbReference type="ARBA" id="ARBA00023170"/>
    </source>
</evidence>
<keyword evidence="9" id="KW-0732">Signal</keyword>
<evidence type="ECO:0000313" key="10">
    <source>
        <dbReference type="EMBL" id="GCB68592.1"/>
    </source>
</evidence>
<dbReference type="Proteomes" id="UP000288216">
    <property type="component" value="Unassembled WGS sequence"/>
</dbReference>
<feature type="transmembrane region" description="Helical" evidence="8">
    <location>
        <begin position="150"/>
        <end position="171"/>
    </location>
</feature>
<sequence>MTESLVVFLFIWESISSINACTLPVHYCDPSDHVPQILYPCNNTIEALVGSKLEITCRVLTELHPTVSMIVYWLANYSFIEDYSKSARVKEVHTERRDKKAAYVEVDLKFSEVKIKDFEVNFQCVVLSEEIEQERFVFIKPAVSNVASDFVVILVVLISITLVSICMYKFVKSKHLLSYVILK</sequence>
<dbReference type="GO" id="GO:0016020">
    <property type="term" value="C:membrane"/>
    <property type="evidence" value="ECO:0007669"/>
    <property type="project" value="UniProtKB-SubCell"/>
</dbReference>
<dbReference type="OMA" id="DYSKSAR"/>
<keyword evidence="7" id="KW-0393">Immunoglobulin domain</keyword>
<dbReference type="AlphaFoldDB" id="A0A401P640"/>
<comment type="subcellular location">
    <subcellularLocation>
        <location evidence="1">Membrane</location>
        <topology evidence="1">Single-pass type I membrane protein</topology>
    </subcellularLocation>
</comment>
<evidence type="ECO:0000256" key="8">
    <source>
        <dbReference type="SAM" id="Phobius"/>
    </source>
</evidence>
<keyword evidence="11" id="KW-1185">Reference proteome</keyword>
<dbReference type="InterPro" id="IPR036179">
    <property type="entry name" value="Ig-like_dom_sf"/>
</dbReference>
<dbReference type="Gene3D" id="2.60.40.10">
    <property type="entry name" value="Immunoglobulins"/>
    <property type="match status" value="1"/>
</dbReference>
<keyword evidence="2 8" id="KW-0812">Transmembrane</keyword>
<dbReference type="SUPFAM" id="SSF48726">
    <property type="entry name" value="Immunoglobulin"/>
    <property type="match status" value="1"/>
</dbReference>
<feature type="chain" id="PRO_5019286290" description="Ig-like domain-containing protein" evidence="9">
    <location>
        <begin position="21"/>
        <end position="183"/>
    </location>
</feature>
<gene>
    <name evidence="10" type="ORF">scyTo_0000914</name>
</gene>
<keyword evidence="4" id="KW-1015">Disulfide bond</keyword>
<feature type="signal peptide" evidence="9">
    <location>
        <begin position="1"/>
        <end position="20"/>
    </location>
</feature>
<evidence type="ECO:0000256" key="1">
    <source>
        <dbReference type="ARBA" id="ARBA00004479"/>
    </source>
</evidence>
<evidence type="ECO:0000256" key="9">
    <source>
        <dbReference type="SAM" id="SignalP"/>
    </source>
</evidence>
<keyword evidence="3 8" id="KW-1133">Transmembrane helix</keyword>
<evidence type="ECO:0000256" key="4">
    <source>
        <dbReference type="ARBA" id="ARBA00023157"/>
    </source>
</evidence>
<evidence type="ECO:0000256" key="7">
    <source>
        <dbReference type="ARBA" id="ARBA00023319"/>
    </source>
</evidence>
<keyword evidence="8" id="KW-0472">Membrane</keyword>
<evidence type="ECO:0000256" key="2">
    <source>
        <dbReference type="ARBA" id="ARBA00022692"/>
    </source>
</evidence>
<keyword evidence="6" id="KW-0325">Glycoprotein</keyword>
<evidence type="ECO:0000313" key="11">
    <source>
        <dbReference type="Proteomes" id="UP000288216"/>
    </source>
</evidence>
<name>A0A401P640_SCYTO</name>
<protein>
    <recommendedName>
        <fullName evidence="12">Ig-like domain-containing protein</fullName>
    </recommendedName>
</protein>
<proteinExistence type="predicted"/>
<keyword evidence="5" id="KW-0675">Receptor</keyword>
<accession>A0A401P640</accession>
<evidence type="ECO:0008006" key="12">
    <source>
        <dbReference type="Google" id="ProtNLM"/>
    </source>
</evidence>
<dbReference type="EMBL" id="BFAA01000188">
    <property type="protein sequence ID" value="GCB68592.1"/>
    <property type="molecule type" value="Genomic_DNA"/>
</dbReference>
<evidence type="ECO:0000256" key="6">
    <source>
        <dbReference type="ARBA" id="ARBA00023180"/>
    </source>
</evidence>
<dbReference type="InterPro" id="IPR015621">
    <property type="entry name" value="IL-1_rcpt_fam"/>
</dbReference>